<evidence type="ECO:0000256" key="1">
    <source>
        <dbReference type="SAM" id="MobiDB-lite"/>
    </source>
</evidence>
<feature type="compositionally biased region" description="Basic and acidic residues" evidence="1">
    <location>
        <begin position="31"/>
        <end position="50"/>
    </location>
</feature>
<dbReference type="Proteomes" id="UP000029981">
    <property type="component" value="Chromosome 1"/>
</dbReference>
<reference evidence="2 3" key="2">
    <citation type="journal article" date="2009" name="PLoS ONE">
        <title>An integrated genetic and cytogenetic map of the cucumber genome.</title>
        <authorList>
            <person name="Ren Y."/>
            <person name="Zhang Z."/>
            <person name="Liu J."/>
            <person name="Staub J.E."/>
            <person name="Han Y."/>
            <person name="Cheng Z."/>
            <person name="Li X."/>
            <person name="Lu J."/>
            <person name="Miao H."/>
            <person name="Kang H."/>
            <person name="Xie B."/>
            <person name="Gu X."/>
            <person name="Wang X."/>
            <person name="Du Y."/>
            <person name="Jin W."/>
            <person name="Huang S."/>
        </authorList>
    </citation>
    <scope>NUCLEOTIDE SEQUENCE [LARGE SCALE GENOMIC DNA]</scope>
    <source>
        <strain evidence="3">cv. 9930</strain>
    </source>
</reference>
<dbReference type="Gramene" id="KGN64118">
    <property type="protein sequence ID" value="KGN64118"/>
    <property type="gene ID" value="Csa_1G042300"/>
</dbReference>
<accession>A0A0A0LQS1</accession>
<keyword evidence="3" id="KW-1185">Reference proteome</keyword>
<evidence type="ECO:0000313" key="2">
    <source>
        <dbReference type="EMBL" id="KGN64118.1"/>
    </source>
</evidence>
<reference evidence="2 3" key="4">
    <citation type="journal article" date="2011" name="BMC Genomics">
        <title>RNA-Seq improves annotation of protein-coding genes in the cucumber genome.</title>
        <authorList>
            <person name="Li Z."/>
            <person name="Zhang Z."/>
            <person name="Yan P."/>
            <person name="Huang S."/>
            <person name="Fei Z."/>
            <person name="Lin K."/>
        </authorList>
    </citation>
    <scope>NUCLEOTIDE SEQUENCE [LARGE SCALE GENOMIC DNA]</scope>
    <source>
        <strain evidence="3">cv. 9930</strain>
    </source>
</reference>
<reference evidence="2 3" key="1">
    <citation type="journal article" date="2009" name="Nat. Genet.">
        <title>The genome of the cucumber, Cucumis sativus L.</title>
        <authorList>
            <person name="Huang S."/>
            <person name="Li R."/>
            <person name="Zhang Z."/>
            <person name="Li L."/>
            <person name="Gu X."/>
            <person name="Fan W."/>
            <person name="Lucas W.J."/>
            <person name="Wang X."/>
            <person name="Xie B."/>
            <person name="Ni P."/>
            <person name="Ren Y."/>
            <person name="Zhu H."/>
            <person name="Li J."/>
            <person name="Lin K."/>
            <person name="Jin W."/>
            <person name="Fei Z."/>
            <person name="Li G."/>
            <person name="Staub J."/>
            <person name="Kilian A."/>
            <person name="van der Vossen E.A."/>
            <person name="Wu Y."/>
            <person name="Guo J."/>
            <person name="He J."/>
            <person name="Jia Z."/>
            <person name="Ren Y."/>
            <person name="Tian G."/>
            <person name="Lu Y."/>
            <person name="Ruan J."/>
            <person name="Qian W."/>
            <person name="Wang M."/>
            <person name="Huang Q."/>
            <person name="Li B."/>
            <person name="Xuan Z."/>
            <person name="Cao J."/>
            <person name="Asan"/>
            <person name="Wu Z."/>
            <person name="Zhang J."/>
            <person name="Cai Q."/>
            <person name="Bai Y."/>
            <person name="Zhao B."/>
            <person name="Han Y."/>
            <person name="Li Y."/>
            <person name="Li X."/>
            <person name="Wang S."/>
            <person name="Shi Q."/>
            <person name="Liu S."/>
            <person name="Cho W.K."/>
            <person name="Kim J.Y."/>
            <person name="Xu Y."/>
            <person name="Heller-Uszynska K."/>
            <person name="Miao H."/>
            <person name="Cheng Z."/>
            <person name="Zhang S."/>
            <person name="Wu J."/>
            <person name="Yang Y."/>
            <person name="Kang H."/>
            <person name="Li M."/>
            <person name="Liang H."/>
            <person name="Ren X."/>
            <person name="Shi Z."/>
            <person name="Wen M."/>
            <person name="Jian M."/>
            <person name="Yang H."/>
            <person name="Zhang G."/>
            <person name="Yang Z."/>
            <person name="Chen R."/>
            <person name="Liu S."/>
            <person name="Li J."/>
            <person name="Ma L."/>
            <person name="Liu H."/>
            <person name="Zhou Y."/>
            <person name="Zhao J."/>
            <person name="Fang X."/>
            <person name="Li G."/>
            <person name="Fang L."/>
            <person name="Li Y."/>
            <person name="Liu D."/>
            <person name="Zheng H."/>
            <person name="Zhang Y."/>
            <person name="Qin N."/>
            <person name="Li Z."/>
            <person name="Yang G."/>
            <person name="Yang S."/>
            <person name="Bolund L."/>
            <person name="Kristiansen K."/>
            <person name="Zheng H."/>
            <person name="Li S."/>
            <person name="Zhang X."/>
            <person name="Yang H."/>
            <person name="Wang J."/>
            <person name="Sun R."/>
            <person name="Zhang B."/>
            <person name="Jiang S."/>
            <person name="Wang J."/>
            <person name="Du Y."/>
            <person name="Li S."/>
        </authorList>
    </citation>
    <scope>NUCLEOTIDE SEQUENCE [LARGE SCALE GENOMIC DNA]</scope>
    <source>
        <strain evidence="3">cv. 9930</strain>
    </source>
</reference>
<dbReference type="AlphaFoldDB" id="A0A0A0LQS1"/>
<proteinExistence type="predicted"/>
<gene>
    <name evidence="2" type="ORF">Csa_1G042300</name>
</gene>
<sequence>MASVWRNLMRIDRAKEASVRQCRVRNIYKHIKPDHESAGQHRDKHARLEAKSQGSGIR</sequence>
<protein>
    <submittedName>
        <fullName evidence="2">Uncharacterized protein</fullName>
    </submittedName>
</protein>
<reference evidence="2 3" key="3">
    <citation type="journal article" date="2010" name="BMC Genomics">
        <title>Transcriptome sequencing and comparative analysis of cucumber flowers with different sex types.</title>
        <authorList>
            <person name="Guo S."/>
            <person name="Zheng Y."/>
            <person name="Joung J.G."/>
            <person name="Liu S."/>
            <person name="Zhang Z."/>
            <person name="Crasta O.R."/>
            <person name="Sobral B.W."/>
            <person name="Xu Y."/>
            <person name="Huang S."/>
            <person name="Fei Z."/>
        </authorList>
    </citation>
    <scope>NUCLEOTIDE SEQUENCE [LARGE SCALE GENOMIC DNA]</scope>
    <source>
        <strain evidence="3">cv. 9930</strain>
    </source>
</reference>
<feature type="region of interest" description="Disordered" evidence="1">
    <location>
        <begin position="30"/>
        <end position="58"/>
    </location>
</feature>
<organism evidence="2 3">
    <name type="scientific">Cucumis sativus</name>
    <name type="common">Cucumber</name>
    <dbReference type="NCBI Taxonomy" id="3659"/>
    <lineage>
        <taxon>Eukaryota</taxon>
        <taxon>Viridiplantae</taxon>
        <taxon>Streptophyta</taxon>
        <taxon>Embryophyta</taxon>
        <taxon>Tracheophyta</taxon>
        <taxon>Spermatophyta</taxon>
        <taxon>Magnoliopsida</taxon>
        <taxon>eudicotyledons</taxon>
        <taxon>Gunneridae</taxon>
        <taxon>Pentapetalae</taxon>
        <taxon>rosids</taxon>
        <taxon>fabids</taxon>
        <taxon>Cucurbitales</taxon>
        <taxon>Cucurbitaceae</taxon>
        <taxon>Benincaseae</taxon>
        <taxon>Cucumis</taxon>
    </lineage>
</organism>
<dbReference type="EMBL" id="CM002922">
    <property type="protein sequence ID" value="KGN64118.1"/>
    <property type="molecule type" value="Genomic_DNA"/>
</dbReference>
<evidence type="ECO:0000313" key="3">
    <source>
        <dbReference type="Proteomes" id="UP000029981"/>
    </source>
</evidence>
<name>A0A0A0LQS1_CUCSA</name>